<dbReference type="AlphaFoldDB" id="A0A9E8LUZ2"/>
<proteinExistence type="predicted"/>
<dbReference type="PANTHER" id="PTHR43434:SF1">
    <property type="entry name" value="PHOSPHOGLYCOLATE PHOSPHATASE"/>
    <property type="match status" value="1"/>
</dbReference>
<dbReference type="SUPFAM" id="SSF56784">
    <property type="entry name" value="HAD-like"/>
    <property type="match status" value="1"/>
</dbReference>
<dbReference type="EMBL" id="CP106878">
    <property type="protein sequence ID" value="WAA09294.1"/>
    <property type="molecule type" value="Genomic_DNA"/>
</dbReference>
<dbReference type="InterPro" id="IPR023198">
    <property type="entry name" value="PGP-like_dom2"/>
</dbReference>
<dbReference type="InterPro" id="IPR023214">
    <property type="entry name" value="HAD_sf"/>
</dbReference>
<evidence type="ECO:0000313" key="4">
    <source>
        <dbReference type="Proteomes" id="UP001164718"/>
    </source>
</evidence>
<keyword evidence="1 3" id="KW-0378">Hydrolase</keyword>
<keyword evidence="4" id="KW-1185">Reference proteome</keyword>
<evidence type="ECO:0000256" key="2">
    <source>
        <dbReference type="ARBA" id="ARBA00022842"/>
    </source>
</evidence>
<dbReference type="InterPro" id="IPR050155">
    <property type="entry name" value="HAD-like_hydrolase_sf"/>
</dbReference>
<dbReference type="InterPro" id="IPR041492">
    <property type="entry name" value="HAD_2"/>
</dbReference>
<dbReference type="GO" id="GO:0008967">
    <property type="term" value="F:phosphoglycolate phosphatase activity"/>
    <property type="evidence" value="ECO:0007669"/>
    <property type="project" value="TreeGrafter"/>
</dbReference>
<dbReference type="KEGG" id="faf:OE104_12070"/>
<sequence length="221" mass="24990">MQVANKPDALIFDIDGTLFQTESILEEVYHQTFQQLKEKGYFHGEVPPIEKLYRCLGMILEDIWAELLPEASEKVRDFASKRMLAFEIEALKNGNGNLYPGVAETLLSLNQKGYRLFVASNGLEDYVKGVVKYCGLEGLFEKVYSADEFQTTSKVDLVKLILNNHQPRRAWMIGDRSSDVEAGLENGLFVVGCNYAHFKKAGELDGANLVIHEMKELLTYL</sequence>
<dbReference type="RefSeq" id="WP_275417075.1">
    <property type="nucleotide sequence ID" value="NZ_CP106878.1"/>
</dbReference>
<organism evidence="3 4">
    <name type="scientific">Fervidibacillus albus</name>
    <dbReference type="NCBI Taxonomy" id="2980026"/>
    <lineage>
        <taxon>Bacteria</taxon>
        <taxon>Bacillati</taxon>
        <taxon>Bacillota</taxon>
        <taxon>Bacilli</taxon>
        <taxon>Bacillales</taxon>
        <taxon>Bacillaceae</taxon>
        <taxon>Fervidibacillus</taxon>
    </lineage>
</organism>
<evidence type="ECO:0000256" key="1">
    <source>
        <dbReference type="ARBA" id="ARBA00022801"/>
    </source>
</evidence>
<dbReference type="InterPro" id="IPR036412">
    <property type="entry name" value="HAD-like_sf"/>
</dbReference>
<evidence type="ECO:0000313" key="3">
    <source>
        <dbReference type="EMBL" id="WAA09294.1"/>
    </source>
</evidence>
<dbReference type="SFLD" id="SFLDS00003">
    <property type="entry name" value="Haloacid_Dehalogenase"/>
    <property type="match status" value="1"/>
</dbReference>
<keyword evidence="2" id="KW-0460">Magnesium</keyword>
<dbReference type="PANTHER" id="PTHR43434">
    <property type="entry name" value="PHOSPHOGLYCOLATE PHOSPHATASE"/>
    <property type="match status" value="1"/>
</dbReference>
<reference evidence="3" key="1">
    <citation type="submission" date="2022-09" db="EMBL/GenBank/DDBJ databases">
        <title>Complete Genomes of Fervidibacillus albus and Fervidibacillus halotolerans isolated from tidal flat sediments.</title>
        <authorList>
            <person name="Kwon K.K."/>
            <person name="Yang S.-H."/>
            <person name="Park M.J."/>
            <person name="Oh H.-M."/>
        </authorList>
    </citation>
    <scope>NUCLEOTIDE SEQUENCE</scope>
    <source>
        <strain evidence="3">MEBiC13591</strain>
    </source>
</reference>
<dbReference type="GO" id="GO:0006281">
    <property type="term" value="P:DNA repair"/>
    <property type="evidence" value="ECO:0007669"/>
    <property type="project" value="TreeGrafter"/>
</dbReference>
<dbReference type="GO" id="GO:0005829">
    <property type="term" value="C:cytosol"/>
    <property type="evidence" value="ECO:0007669"/>
    <property type="project" value="TreeGrafter"/>
</dbReference>
<dbReference type="Proteomes" id="UP001164718">
    <property type="component" value="Chromosome"/>
</dbReference>
<dbReference type="Gene3D" id="3.40.50.1000">
    <property type="entry name" value="HAD superfamily/HAD-like"/>
    <property type="match status" value="1"/>
</dbReference>
<dbReference type="SFLD" id="SFLDG01129">
    <property type="entry name" value="C1.5:_HAD__Beta-PGM__Phosphata"/>
    <property type="match status" value="1"/>
</dbReference>
<dbReference type="Gene3D" id="1.10.150.240">
    <property type="entry name" value="Putative phosphatase, domain 2"/>
    <property type="match status" value="1"/>
</dbReference>
<gene>
    <name evidence="3" type="ORF">OE104_12070</name>
</gene>
<dbReference type="Pfam" id="PF13419">
    <property type="entry name" value="HAD_2"/>
    <property type="match status" value="1"/>
</dbReference>
<accession>A0A9E8LUZ2</accession>
<protein>
    <submittedName>
        <fullName evidence="3">HAD hydrolase-like protein</fullName>
    </submittedName>
</protein>
<name>A0A9E8LUZ2_9BACI</name>